<evidence type="ECO:0000259" key="1">
    <source>
        <dbReference type="SMART" id="SM00256"/>
    </source>
</evidence>
<dbReference type="InterPro" id="IPR056592">
    <property type="entry name" value="Beta-prop_At3g26010-like"/>
</dbReference>
<sequence>MVVLKKSCSIHNDTTFSSSDDGESEITKLTDDLLAEIILKLPLKSMARSMSVSKNWLAAISSDDYLRGRLPPQITTVYFPDDAAAAPRFACAAGDGDGLEDRDIGFFLPESAADGGGGGDVVVCDGSNGLLLCRITGGTTPPEFVVADPVTRRWAAIPSPSSVATLSVLAFDPSTSPDHYRVINFNAWRDGGATVEAYSSATRAWASHDADFGGVPASSLSATTHYHTGVVYILAAEPDCVVCLDATNFTSTVIPLPADQNSGEGHVTHSGGRLHYVISDGEQLKVWELIDDAFSRQQWRLKHDVSVGGGGGDEVRFLAMHPENGDVAYTWTPWKVMEYDLRRKRSCRDWEFWKGERNRVVKTWLVPSSLSC</sequence>
<organism evidence="2 3">
    <name type="scientific">Leersia perrieri</name>
    <dbReference type="NCBI Taxonomy" id="77586"/>
    <lineage>
        <taxon>Eukaryota</taxon>
        <taxon>Viridiplantae</taxon>
        <taxon>Streptophyta</taxon>
        <taxon>Embryophyta</taxon>
        <taxon>Tracheophyta</taxon>
        <taxon>Spermatophyta</taxon>
        <taxon>Magnoliopsida</taxon>
        <taxon>Liliopsida</taxon>
        <taxon>Poales</taxon>
        <taxon>Poaceae</taxon>
        <taxon>BOP clade</taxon>
        <taxon>Oryzoideae</taxon>
        <taxon>Oryzeae</taxon>
        <taxon>Oryzinae</taxon>
        <taxon>Leersia</taxon>
    </lineage>
</organism>
<dbReference type="InterPro" id="IPR036047">
    <property type="entry name" value="F-box-like_dom_sf"/>
</dbReference>
<dbReference type="HOGENOM" id="CLU_022847_2_0_1"/>
<feature type="domain" description="F-box" evidence="1">
    <location>
        <begin position="29"/>
        <end position="69"/>
    </location>
</feature>
<dbReference type="SUPFAM" id="SSF81383">
    <property type="entry name" value="F-box domain"/>
    <property type="match status" value="1"/>
</dbReference>
<dbReference type="InterPro" id="IPR055290">
    <property type="entry name" value="At3g26010-like"/>
</dbReference>
<evidence type="ECO:0000313" key="3">
    <source>
        <dbReference type="Proteomes" id="UP000032180"/>
    </source>
</evidence>
<dbReference type="Proteomes" id="UP000032180">
    <property type="component" value="Chromosome 8"/>
</dbReference>
<accession>A0A0D9XA29</accession>
<dbReference type="PANTHER" id="PTHR35546:SF130">
    <property type="entry name" value="EXPRESSED PROTEIN"/>
    <property type="match status" value="1"/>
</dbReference>
<reference evidence="3" key="2">
    <citation type="submission" date="2013-12" db="EMBL/GenBank/DDBJ databases">
        <authorList>
            <person name="Yu Y."/>
            <person name="Lee S."/>
            <person name="de Baynast K."/>
            <person name="Wissotski M."/>
            <person name="Liu L."/>
            <person name="Talag J."/>
            <person name="Goicoechea J."/>
            <person name="Angelova A."/>
            <person name="Jetty R."/>
            <person name="Kudrna D."/>
            <person name="Golser W."/>
            <person name="Rivera L."/>
            <person name="Zhang J."/>
            <person name="Wing R."/>
        </authorList>
    </citation>
    <scope>NUCLEOTIDE SEQUENCE</scope>
</reference>
<reference evidence="2 3" key="1">
    <citation type="submission" date="2012-08" db="EMBL/GenBank/DDBJ databases">
        <title>Oryza genome evolution.</title>
        <authorList>
            <person name="Wing R.A."/>
        </authorList>
    </citation>
    <scope>NUCLEOTIDE SEQUENCE</scope>
</reference>
<dbReference type="Pfam" id="PF24750">
    <property type="entry name" value="b-prop_At3g26010-like"/>
    <property type="match status" value="1"/>
</dbReference>
<protein>
    <recommendedName>
        <fullName evidence="1">F-box domain-containing protein</fullName>
    </recommendedName>
</protein>
<dbReference type="Pfam" id="PF00646">
    <property type="entry name" value="F-box"/>
    <property type="match status" value="1"/>
</dbReference>
<dbReference type="PANTHER" id="PTHR35546">
    <property type="entry name" value="F-BOX PROTEIN INTERACTION DOMAIN PROTEIN-RELATED"/>
    <property type="match status" value="1"/>
</dbReference>
<dbReference type="InterPro" id="IPR001810">
    <property type="entry name" value="F-box_dom"/>
</dbReference>
<dbReference type="EnsemblPlants" id="LPERR08G18170.1">
    <property type="protein sequence ID" value="LPERR08G18170.1"/>
    <property type="gene ID" value="LPERR08G18170"/>
</dbReference>
<name>A0A0D9XA29_9ORYZ</name>
<reference evidence="2" key="3">
    <citation type="submission" date="2015-04" db="UniProtKB">
        <authorList>
            <consortium name="EnsemblPlants"/>
        </authorList>
    </citation>
    <scope>IDENTIFICATION</scope>
</reference>
<dbReference type="eggNOG" id="ENOG502S3VB">
    <property type="taxonomic scope" value="Eukaryota"/>
</dbReference>
<proteinExistence type="predicted"/>
<dbReference type="SMART" id="SM00256">
    <property type="entry name" value="FBOX"/>
    <property type="match status" value="1"/>
</dbReference>
<dbReference type="STRING" id="77586.A0A0D9XA29"/>
<evidence type="ECO:0000313" key="2">
    <source>
        <dbReference type="EnsemblPlants" id="LPERR08G18170.1"/>
    </source>
</evidence>
<dbReference type="AlphaFoldDB" id="A0A0D9XA29"/>
<dbReference type="Gramene" id="LPERR08G18170.1">
    <property type="protein sequence ID" value="LPERR08G18170.1"/>
    <property type="gene ID" value="LPERR08G18170"/>
</dbReference>
<dbReference type="SUPFAM" id="SSF75011">
    <property type="entry name" value="3-carboxy-cis,cis-mucoante lactonizing enzyme"/>
    <property type="match status" value="1"/>
</dbReference>
<keyword evidence="3" id="KW-1185">Reference proteome</keyword>